<accession>A0A7H9HQV6</accession>
<organism evidence="4 5">
    <name type="scientific">Torulaspora globosa</name>
    <dbReference type="NCBI Taxonomy" id="48254"/>
    <lineage>
        <taxon>Eukaryota</taxon>
        <taxon>Fungi</taxon>
        <taxon>Dikarya</taxon>
        <taxon>Ascomycota</taxon>
        <taxon>Saccharomycotina</taxon>
        <taxon>Saccharomycetes</taxon>
        <taxon>Saccharomycetales</taxon>
        <taxon>Saccharomycetaceae</taxon>
        <taxon>Torulaspora</taxon>
    </lineage>
</organism>
<feature type="compositionally biased region" description="Basic and acidic residues" evidence="3">
    <location>
        <begin position="416"/>
        <end position="441"/>
    </location>
</feature>
<sequence length="501" mass="57011">MMNNGDPVTTDELSPMCNLEARIKSFRNTTIIDGKKYRWPYTVIPFEEMAKLGFFYNPFKDSENGGEICRDAVQCVYCKSITYDFKECRSKKKDIIETMMNVLRRHLANDGERCLMSNMKLQALRDVSIGFGSVKWEETPVFCDPLGEKATNLRKFTFEMNWDIKSDHLTAQKMSEAGLLRYDSSFTGFEDLTEGQVNDACYCIYCKRLVASWQSHDDPLLEHYKSCDGNCFFFKSMKADINYKETLQQLEDKLSNSTLANGTGKEHCGVTEAFSEKEDATFDKIGEEDDVQEEEPVLAPGSPSPEGEEDEQVSSPIKSPVRKKRLLRKSSTKRYFEDDTSNISETGINQDKDLVVEFKDHVEKARIIGRKNKILDDSSGDFSFSAQGQSTFEIPAIPVRLPANKFEKVDEETEEQRDVSHSERSASHEEQKESTDSDLHNGRLNAIPIDGILSPDTSLRSSVASTPIRSPQADLDKSLRRVDQLPEEVQHLRHLQSRKII</sequence>
<dbReference type="GO" id="GO:0046872">
    <property type="term" value="F:metal ion binding"/>
    <property type="evidence" value="ECO:0007669"/>
    <property type="project" value="UniProtKB-KW"/>
</dbReference>
<dbReference type="OrthoDB" id="4070233at2759"/>
<name>A0A7H9HQV6_9SACH</name>
<evidence type="ECO:0000313" key="5">
    <source>
        <dbReference type="Proteomes" id="UP000510647"/>
    </source>
</evidence>
<protein>
    <submittedName>
        <fullName evidence="4">Uncharacterized protein</fullName>
    </submittedName>
</protein>
<reference evidence="4 5" key="1">
    <citation type="submission" date="2020-06" db="EMBL/GenBank/DDBJ databases">
        <title>The yeast mating-type switching endonuclease HO is a domesticated member of an unorthodox homing genetic element family.</title>
        <authorList>
            <person name="Coughlan A.Y."/>
            <person name="Lombardi L."/>
            <person name="Braun-Galleani S."/>
            <person name="Martos A.R."/>
            <person name="Galeote V."/>
            <person name="Bigey F."/>
            <person name="Dequin S."/>
            <person name="Byrne K.P."/>
            <person name="Wolfe K.H."/>
        </authorList>
    </citation>
    <scope>NUCLEOTIDE SEQUENCE [LARGE SCALE GENOMIC DNA]</scope>
    <source>
        <strain evidence="4 5">CBS2947</strain>
    </source>
</reference>
<gene>
    <name evidence="4" type="ORF">HG537_0B03940</name>
</gene>
<evidence type="ECO:0000256" key="2">
    <source>
        <dbReference type="ARBA" id="ARBA00022833"/>
    </source>
</evidence>
<keyword evidence="5" id="KW-1185">Reference proteome</keyword>
<dbReference type="AlphaFoldDB" id="A0A7H9HQV6"/>
<evidence type="ECO:0000313" key="4">
    <source>
        <dbReference type="EMBL" id="QLQ79047.1"/>
    </source>
</evidence>
<dbReference type="Pfam" id="PF00653">
    <property type="entry name" value="BIR"/>
    <property type="match status" value="2"/>
</dbReference>
<dbReference type="InterPro" id="IPR051190">
    <property type="entry name" value="Baculoviral_IAP"/>
</dbReference>
<dbReference type="Proteomes" id="UP000510647">
    <property type="component" value="Chromosome 2"/>
</dbReference>
<dbReference type="Gene3D" id="1.10.1170.10">
    <property type="entry name" value="Inhibitor Of Apoptosis Protein (2mihbC-IAP-1), Chain A"/>
    <property type="match status" value="2"/>
</dbReference>
<evidence type="ECO:0000256" key="3">
    <source>
        <dbReference type="SAM" id="MobiDB-lite"/>
    </source>
</evidence>
<dbReference type="PROSITE" id="PS50143">
    <property type="entry name" value="BIR_REPEAT_2"/>
    <property type="match status" value="2"/>
</dbReference>
<feature type="region of interest" description="Disordered" evidence="3">
    <location>
        <begin position="287"/>
        <end position="326"/>
    </location>
</feature>
<proteinExistence type="predicted"/>
<feature type="compositionally biased region" description="Polar residues" evidence="3">
    <location>
        <begin position="455"/>
        <end position="469"/>
    </location>
</feature>
<dbReference type="SMART" id="SM00238">
    <property type="entry name" value="BIR"/>
    <property type="match status" value="1"/>
</dbReference>
<dbReference type="EMBL" id="CP059268">
    <property type="protein sequence ID" value="QLQ79047.1"/>
    <property type="molecule type" value="Genomic_DNA"/>
</dbReference>
<feature type="region of interest" description="Disordered" evidence="3">
    <location>
        <begin position="403"/>
        <end position="477"/>
    </location>
</feature>
<dbReference type="InterPro" id="IPR001370">
    <property type="entry name" value="BIR_rpt"/>
</dbReference>
<dbReference type="PANTHER" id="PTHR46771:SF5">
    <property type="entry name" value="DETERIN"/>
    <property type="match status" value="1"/>
</dbReference>
<dbReference type="PANTHER" id="PTHR46771">
    <property type="entry name" value="DETERIN"/>
    <property type="match status" value="1"/>
</dbReference>
<dbReference type="SUPFAM" id="SSF57924">
    <property type="entry name" value="Inhibitor of apoptosis (IAP) repeat"/>
    <property type="match status" value="2"/>
</dbReference>
<feature type="compositionally biased region" description="Acidic residues" evidence="3">
    <location>
        <begin position="287"/>
        <end position="296"/>
    </location>
</feature>
<keyword evidence="1" id="KW-0479">Metal-binding</keyword>
<keyword evidence="2" id="KW-0862">Zinc</keyword>
<evidence type="ECO:0000256" key="1">
    <source>
        <dbReference type="ARBA" id="ARBA00022723"/>
    </source>
</evidence>